<dbReference type="PROSITE" id="PS51000">
    <property type="entry name" value="HTH_DEOR_2"/>
    <property type="match status" value="1"/>
</dbReference>
<dbReference type="InterPro" id="IPR018356">
    <property type="entry name" value="Tscrpt_reg_HTH_DeoR_CS"/>
</dbReference>
<keyword evidence="2" id="KW-0238">DNA-binding</keyword>
<dbReference type="SUPFAM" id="SSF46785">
    <property type="entry name" value="Winged helix' DNA-binding domain"/>
    <property type="match status" value="1"/>
</dbReference>
<evidence type="ECO:0000259" key="4">
    <source>
        <dbReference type="PROSITE" id="PS51000"/>
    </source>
</evidence>
<accession>A0A941IR37</accession>
<dbReference type="SUPFAM" id="SSF53822">
    <property type="entry name" value="Periplasmic binding protein-like I"/>
    <property type="match status" value="1"/>
</dbReference>
<keyword evidence="3" id="KW-0804">Transcription</keyword>
<dbReference type="PANTHER" id="PTHR30146:SF155">
    <property type="entry name" value="ALANINE RACEMASE"/>
    <property type="match status" value="1"/>
</dbReference>
<evidence type="ECO:0000256" key="1">
    <source>
        <dbReference type="ARBA" id="ARBA00023015"/>
    </source>
</evidence>
<protein>
    <submittedName>
        <fullName evidence="5">DeoR/GlpR family transcriptional regulator</fullName>
    </submittedName>
</protein>
<dbReference type="InterPro" id="IPR046335">
    <property type="entry name" value="LacI/GalR-like_sensor"/>
</dbReference>
<dbReference type="InterPro" id="IPR001034">
    <property type="entry name" value="DeoR_HTH"/>
</dbReference>
<feature type="domain" description="HTH deoR-type" evidence="4">
    <location>
        <begin position="3"/>
        <end position="58"/>
    </location>
</feature>
<dbReference type="InterPro" id="IPR028082">
    <property type="entry name" value="Peripla_BP_I"/>
</dbReference>
<comment type="caution">
    <text evidence="5">The sequence shown here is derived from an EMBL/GenBank/DDBJ whole genome shotgun (WGS) entry which is preliminary data.</text>
</comment>
<dbReference type="Pfam" id="PF13377">
    <property type="entry name" value="Peripla_BP_3"/>
    <property type="match status" value="1"/>
</dbReference>
<dbReference type="GO" id="GO:0000976">
    <property type="term" value="F:transcription cis-regulatory region binding"/>
    <property type="evidence" value="ECO:0007669"/>
    <property type="project" value="TreeGrafter"/>
</dbReference>
<dbReference type="InterPro" id="IPR036390">
    <property type="entry name" value="WH_DNA-bd_sf"/>
</dbReference>
<dbReference type="Proteomes" id="UP000675781">
    <property type="component" value="Unassembled WGS sequence"/>
</dbReference>
<keyword evidence="6" id="KW-1185">Reference proteome</keyword>
<dbReference type="PANTHER" id="PTHR30146">
    <property type="entry name" value="LACI-RELATED TRANSCRIPTIONAL REPRESSOR"/>
    <property type="match status" value="1"/>
</dbReference>
<reference evidence="5" key="1">
    <citation type="submission" date="2021-04" db="EMBL/GenBank/DDBJ databases">
        <title>Genome based classification of Actinospica acidithermotolerans sp. nov., an actinobacterium isolated from an Indonesian hot spring.</title>
        <authorList>
            <person name="Kusuma A.B."/>
            <person name="Putra K.E."/>
            <person name="Nafisah S."/>
            <person name="Loh J."/>
            <person name="Nouioui I."/>
            <person name="Goodfellow M."/>
        </authorList>
    </citation>
    <scope>NUCLEOTIDE SEQUENCE</scope>
    <source>
        <strain evidence="5">CSCA 57</strain>
    </source>
</reference>
<proteinExistence type="predicted"/>
<dbReference type="PROSITE" id="PS00894">
    <property type="entry name" value="HTH_DEOR_1"/>
    <property type="match status" value="1"/>
</dbReference>
<dbReference type="InterPro" id="IPR036388">
    <property type="entry name" value="WH-like_DNA-bd_sf"/>
</dbReference>
<organism evidence="5 6">
    <name type="scientific">Actinospica durhamensis</name>
    <dbReference type="NCBI Taxonomy" id="1508375"/>
    <lineage>
        <taxon>Bacteria</taxon>
        <taxon>Bacillati</taxon>
        <taxon>Actinomycetota</taxon>
        <taxon>Actinomycetes</taxon>
        <taxon>Catenulisporales</taxon>
        <taxon>Actinospicaceae</taxon>
        <taxon>Actinospica</taxon>
    </lineage>
</organism>
<evidence type="ECO:0000256" key="3">
    <source>
        <dbReference type="ARBA" id="ARBA00023163"/>
    </source>
</evidence>
<dbReference type="Pfam" id="PF08220">
    <property type="entry name" value="HTH_DeoR"/>
    <property type="match status" value="1"/>
</dbReference>
<dbReference type="EMBL" id="JAGSOG010000171">
    <property type="protein sequence ID" value="MBR7836939.1"/>
    <property type="molecule type" value="Genomic_DNA"/>
</dbReference>
<dbReference type="PRINTS" id="PR00037">
    <property type="entry name" value="HTHLACR"/>
</dbReference>
<dbReference type="GO" id="GO:0003700">
    <property type="term" value="F:DNA-binding transcription factor activity"/>
    <property type="evidence" value="ECO:0007669"/>
    <property type="project" value="InterPro"/>
</dbReference>
<keyword evidence="1" id="KW-0805">Transcription regulation</keyword>
<evidence type="ECO:0000313" key="5">
    <source>
        <dbReference type="EMBL" id="MBR7836939.1"/>
    </source>
</evidence>
<evidence type="ECO:0000313" key="6">
    <source>
        <dbReference type="Proteomes" id="UP000675781"/>
    </source>
</evidence>
<gene>
    <name evidence="5" type="ORF">KDL01_26920</name>
</gene>
<dbReference type="AlphaFoldDB" id="A0A941IR37"/>
<name>A0A941IR37_9ACTN</name>
<dbReference type="Gene3D" id="1.10.10.10">
    <property type="entry name" value="Winged helix-like DNA-binding domain superfamily/Winged helix DNA-binding domain"/>
    <property type="match status" value="1"/>
</dbReference>
<evidence type="ECO:0000256" key="2">
    <source>
        <dbReference type="ARBA" id="ARBA00023125"/>
    </source>
</evidence>
<sequence length="371" mass="39892">MLPVQRRESVLAELRAHGTLRVADVARALGVSTVTMRRDIAQLADEGVIERVHGGIRLPRGVAVQPAAEDSGAPADPAEAQLSPVGMVVPSLDYYWPQIIRGARDAAPAAGVRIVLRGSSYDDVEDLRRQTAWLLETVGIQGLLIAPPTGGEAVAELIGWLAGLPIPVTFVERTATVGPFHEHVESVTTDHMFGAGLAVRHLAAEGHRRIGLLASSTSPHHQAVRRGWRETVEQMGLQLEGIPDALTPEYRHPAWSARLDEFLDACVATDTRALLVHSDREAISLVGRCQERGIRVPQDLAVVAYDDEVANLADPALSAIRPAKPALGQTAVDLLAKRMHGGADRPVHRIRISPQLVIRDSSTQPGKTPSS</sequence>
<dbReference type="Gene3D" id="3.40.50.2300">
    <property type="match status" value="2"/>
</dbReference>
<dbReference type="SMART" id="SM00420">
    <property type="entry name" value="HTH_DEOR"/>
    <property type="match status" value="1"/>
</dbReference>